<evidence type="ECO:0000256" key="2">
    <source>
        <dbReference type="ARBA" id="ARBA00023125"/>
    </source>
</evidence>
<dbReference type="EMBL" id="LC144914">
    <property type="protein sequence ID" value="BAU79601.1"/>
    <property type="molecule type" value="Genomic_DNA"/>
</dbReference>
<dbReference type="InterPro" id="IPR016032">
    <property type="entry name" value="Sig_transdc_resp-reg_C-effctor"/>
</dbReference>
<name>A0A146J7Z8_9ACTN</name>
<dbReference type="GO" id="GO:0006355">
    <property type="term" value="P:regulation of DNA-templated transcription"/>
    <property type="evidence" value="ECO:0007669"/>
    <property type="project" value="InterPro"/>
</dbReference>
<dbReference type="PRINTS" id="PR00038">
    <property type="entry name" value="HTHLUXR"/>
</dbReference>
<dbReference type="GO" id="GO:0000160">
    <property type="term" value="P:phosphorelay signal transduction system"/>
    <property type="evidence" value="ECO:0007669"/>
    <property type="project" value="InterPro"/>
</dbReference>
<feature type="domain" description="HTH luxR-type" evidence="6">
    <location>
        <begin position="175"/>
        <end position="241"/>
    </location>
</feature>
<dbReference type="PROSITE" id="PS00622">
    <property type="entry name" value="HTH_LUXR_1"/>
    <property type="match status" value="1"/>
</dbReference>
<reference evidence="8" key="1">
    <citation type="submission" date="2016-04" db="EMBL/GenBank/DDBJ databases">
        <title>Biosynthesis of trehangelin in Polymorphospora rubra K07-0510: identification of metabolic pathway for angelate.</title>
        <authorList>
            <person name="Inahashi Y."/>
            <person name="Shiraishi T."/>
            <person name="Palm K."/>
            <person name="Takahashi Y."/>
            <person name="Omura S."/>
            <person name="Kuzuyama T."/>
            <person name="Nakashima T."/>
        </authorList>
    </citation>
    <scope>NUCLEOTIDE SEQUENCE</scope>
    <source>
        <strain evidence="8">K07-0510</strain>
    </source>
</reference>
<dbReference type="InterPro" id="IPR000792">
    <property type="entry name" value="Tscrpt_reg_LuxR_C"/>
</dbReference>
<organism evidence="8">
    <name type="scientific">Polymorphospora rubra</name>
    <dbReference type="NCBI Taxonomy" id="338584"/>
    <lineage>
        <taxon>Bacteria</taxon>
        <taxon>Bacillati</taxon>
        <taxon>Actinomycetota</taxon>
        <taxon>Actinomycetes</taxon>
        <taxon>Micromonosporales</taxon>
        <taxon>Micromonosporaceae</taxon>
        <taxon>Polymorphospora</taxon>
    </lineage>
</organism>
<evidence type="ECO:0000256" key="5">
    <source>
        <dbReference type="SAM" id="MobiDB-lite"/>
    </source>
</evidence>
<protein>
    <submittedName>
        <fullName evidence="8">Two component transcriptional regulator, LuxR family</fullName>
    </submittedName>
</protein>
<sequence>MKVVEETRGTRGDPGSNATDPRGAADVIRLLLLVDRPIIRDAIRALFEAAPDFVLTADRDIDPAVPDVGRAVPDDVDVVLVDLQLRDRDGIAVAADLVRGCGRPGVVILADGADDADVDRAARAGVRGYLLEDDETALLMAGVKAVAAGDAWWSPRAARHLLAAYRRVAAADTPRRDPQVSGLTQRERGVIRLVALGRSNAEIAGELLLGRATVKTHVSRVLTKLKLRDRTQLAAFAHRNGLV</sequence>
<dbReference type="InterPro" id="IPR039420">
    <property type="entry name" value="WalR-like"/>
</dbReference>
<keyword evidence="1" id="KW-0805">Transcription regulation</keyword>
<proteinExistence type="predicted"/>
<dbReference type="AlphaFoldDB" id="A0A146J7Z8"/>
<accession>A0A146J7Z8</accession>
<dbReference type="GO" id="GO:0003677">
    <property type="term" value="F:DNA binding"/>
    <property type="evidence" value="ECO:0007669"/>
    <property type="project" value="UniProtKB-KW"/>
</dbReference>
<keyword evidence="3" id="KW-0804">Transcription</keyword>
<dbReference type="PANTHER" id="PTHR43214">
    <property type="entry name" value="TWO-COMPONENT RESPONSE REGULATOR"/>
    <property type="match status" value="1"/>
</dbReference>
<dbReference type="Pfam" id="PF00072">
    <property type="entry name" value="Response_reg"/>
    <property type="match status" value="1"/>
</dbReference>
<evidence type="ECO:0000313" key="8">
    <source>
        <dbReference type="EMBL" id="BAU79601.1"/>
    </source>
</evidence>
<evidence type="ECO:0000259" key="6">
    <source>
        <dbReference type="PROSITE" id="PS50043"/>
    </source>
</evidence>
<dbReference type="PROSITE" id="PS50110">
    <property type="entry name" value="RESPONSE_REGULATORY"/>
    <property type="match status" value="1"/>
</dbReference>
<evidence type="ECO:0000256" key="4">
    <source>
        <dbReference type="PROSITE-ProRule" id="PRU00169"/>
    </source>
</evidence>
<dbReference type="Gene3D" id="3.40.50.2300">
    <property type="match status" value="1"/>
</dbReference>
<keyword evidence="2" id="KW-0238">DNA-binding</keyword>
<dbReference type="SUPFAM" id="SSF52172">
    <property type="entry name" value="CheY-like"/>
    <property type="match status" value="1"/>
</dbReference>
<dbReference type="InterPro" id="IPR011006">
    <property type="entry name" value="CheY-like_superfamily"/>
</dbReference>
<feature type="domain" description="Response regulatory" evidence="7">
    <location>
        <begin position="29"/>
        <end position="147"/>
    </location>
</feature>
<dbReference type="InterPro" id="IPR001789">
    <property type="entry name" value="Sig_transdc_resp-reg_receiver"/>
</dbReference>
<dbReference type="SMART" id="SM00421">
    <property type="entry name" value="HTH_LUXR"/>
    <property type="match status" value="1"/>
</dbReference>
<dbReference type="Pfam" id="PF00196">
    <property type="entry name" value="GerE"/>
    <property type="match status" value="1"/>
</dbReference>
<feature type="region of interest" description="Disordered" evidence="5">
    <location>
        <begin position="1"/>
        <end position="20"/>
    </location>
</feature>
<evidence type="ECO:0000259" key="7">
    <source>
        <dbReference type="PROSITE" id="PS50110"/>
    </source>
</evidence>
<dbReference type="CDD" id="cd06170">
    <property type="entry name" value="LuxR_C_like"/>
    <property type="match status" value="1"/>
</dbReference>
<evidence type="ECO:0000256" key="1">
    <source>
        <dbReference type="ARBA" id="ARBA00023015"/>
    </source>
</evidence>
<feature type="compositionally biased region" description="Basic and acidic residues" evidence="5">
    <location>
        <begin position="1"/>
        <end position="11"/>
    </location>
</feature>
<dbReference type="PROSITE" id="PS50043">
    <property type="entry name" value="HTH_LUXR_2"/>
    <property type="match status" value="1"/>
</dbReference>
<dbReference type="PANTHER" id="PTHR43214:SF24">
    <property type="entry name" value="TRANSCRIPTIONAL REGULATORY PROTEIN NARL-RELATED"/>
    <property type="match status" value="1"/>
</dbReference>
<gene>
    <name evidence="8" type="primary">thgG</name>
</gene>
<dbReference type="SUPFAM" id="SSF46894">
    <property type="entry name" value="C-terminal effector domain of the bipartite response regulators"/>
    <property type="match status" value="1"/>
</dbReference>
<keyword evidence="4" id="KW-0597">Phosphoprotein</keyword>
<feature type="modified residue" description="4-aspartylphosphate" evidence="4">
    <location>
        <position position="82"/>
    </location>
</feature>
<evidence type="ECO:0000256" key="3">
    <source>
        <dbReference type="ARBA" id="ARBA00023163"/>
    </source>
</evidence>